<reference evidence="1 2" key="1">
    <citation type="submission" date="2015-08" db="EMBL/GenBank/DDBJ databases">
        <title>Ancestral chromatin configuration constrains chromatin evolution on differentiating sex chromosomes in Drosophila.</title>
        <authorList>
            <person name="Zhou Q."/>
            <person name="Bachtrog D."/>
        </authorList>
    </citation>
    <scope>NUCLEOTIDE SEQUENCE [LARGE SCALE GENOMIC DNA]</scope>
    <source>
        <tissue evidence="1">Whole larvae</tissue>
    </source>
</reference>
<evidence type="ECO:0000313" key="2">
    <source>
        <dbReference type="Proteomes" id="UP000494163"/>
    </source>
</evidence>
<dbReference type="EMBL" id="CP012526">
    <property type="protein sequence ID" value="ALC46808.1"/>
    <property type="molecule type" value="Genomic_DNA"/>
</dbReference>
<gene>
    <name evidence="1" type="ORF">Dbus_chr3Rg1558</name>
</gene>
<accession>A0A0M4EJ22</accession>
<keyword evidence="2" id="KW-1185">Reference proteome</keyword>
<sequence>MRDTRNKQRPELDPTGQY</sequence>
<organism evidence="1 2">
    <name type="scientific">Drosophila busckii</name>
    <name type="common">Fruit fly</name>
    <dbReference type="NCBI Taxonomy" id="30019"/>
    <lineage>
        <taxon>Eukaryota</taxon>
        <taxon>Metazoa</taxon>
        <taxon>Ecdysozoa</taxon>
        <taxon>Arthropoda</taxon>
        <taxon>Hexapoda</taxon>
        <taxon>Insecta</taxon>
        <taxon>Pterygota</taxon>
        <taxon>Neoptera</taxon>
        <taxon>Endopterygota</taxon>
        <taxon>Diptera</taxon>
        <taxon>Brachycera</taxon>
        <taxon>Muscomorpha</taxon>
        <taxon>Ephydroidea</taxon>
        <taxon>Drosophilidae</taxon>
        <taxon>Drosophila</taxon>
    </lineage>
</organism>
<dbReference type="AlphaFoldDB" id="A0A0M4EJ22"/>
<evidence type="ECO:0000313" key="1">
    <source>
        <dbReference type="EMBL" id="ALC46808.1"/>
    </source>
</evidence>
<proteinExistence type="predicted"/>
<dbReference type="Proteomes" id="UP000494163">
    <property type="component" value="Chromosome 3R"/>
</dbReference>
<name>A0A0M4EJ22_DROBS</name>
<protein>
    <submittedName>
        <fullName evidence="1">Maker210</fullName>
    </submittedName>
</protein>